<evidence type="ECO:0000259" key="13">
    <source>
        <dbReference type="PROSITE" id="PS51864"/>
    </source>
</evidence>
<feature type="domain" description="CUB" evidence="12">
    <location>
        <begin position="501"/>
        <end position="612"/>
    </location>
</feature>
<dbReference type="InterPro" id="IPR024079">
    <property type="entry name" value="MetalloPept_cat_dom_sf"/>
</dbReference>
<keyword evidence="3 10" id="KW-0479">Metal-binding</keyword>
<reference evidence="15" key="1">
    <citation type="submission" date="2015-02" db="EMBL/GenBank/DDBJ databases">
        <title>Genome sequencing for Strongylocentrotus purpuratus.</title>
        <authorList>
            <person name="Murali S."/>
            <person name="Liu Y."/>
            <person name="Vee V."/>
            <person name="English A."/>
            <person name="Wang M."/>
            <person name="Skinner E."/>
            <person name="Han Y."/>
            <person name="Muzny D.M."/>
            <person name="Worley K.C."/>
            <person name="Gibbs R.A."/>
        </authorList>
    </citation>
    <scope>NUCLEOTIDE SEQUENCE</scope>
</reference>
<evidence type="ECO:0000256" key="1">
    <source>
        <dbReference type="ARBA" id="ARBA00022536"/>
    </source>
</evidence>
<evidence type="ECO:0000256" key="4">
    <source>
        <dbReference type="ARBA" id="ARBA00022737"/>
    </source>
</evidence>
<keyword evidence="15" id="KW-1185">Reference proteome</keyword>
<dbReference type="InterPro" id="IPR034035">
    <property type="entry name" value="Astacin-like_dom"/>
</dbReference>
<dbReference type="CDD" id="cd00041">
    <property type="entry name" value="CUB"/>
    <property type="match status" value="2"/>
</dbReference>
<keyword evidence="1" id="KW-0245">EGF-like domain</keyword>
<comment type="cofactor">
    <cofactor evidence="10 11">
        <name>Zn(2+)</name>
        <dbReference type="ChEBI" id="CHEBI:29105"/>
    </cofactor>
    <text evidence="10 11">Binds 1 zinc ion per subunit.</text>
</comment>
<dbReference type="InterPro" id="IPR000859">
    <property type="entry name" value="CUB_dom"/>
</dbReference>
<feature type="domain" description="CUB" evidence="12">
    <location>
        <begin position="349"/>
        <end position="459"/>
    </location>
</feature>
<protein>
    <recommendedName>
        <fullName evidence="11">Metalloendopeptidase</fullName>
        <ecNumber evidence="11">3.4.24.-</ecNumber>
    </recommendedName>
</protein>
<evidence type="ECO:0000256" key="11">
    <source>
        <dbReference type="RuleBase" id="RU361183"/>
    </source>
</evidence>
<proteinExistence type="predicted"/>
<dbReference type="Proteomes" id="UP000007110">
    <property type="component" value="Unassembled WGS sequence"/>
</dbReference>
<dbReference type="PRINTS" id="PR00480">
    <property type="entry name" value="ASTACIN"/>
</dbReference>
<evidence type="ECO:0000259" key="12">
    <source>
        <dbReference type="PROSITE" id="PS01180"/>
    </source>
</evidence>
<dbReference type="PROSITE" id="PS00022">
    <property type="entry name" value="EGF_1"/>
    <property type="match status" value="1"/>
</dbReference>
<keyword evidence="2 10" id="KW-0645">Protease</keyword>
<dbReference type="GO" id="GO:0004222">
    <property type="term" value="F:metalloendopeptidase activity"/>
    <property type="evidence" value="ECO:0007669"/>
    <property type="project" value="UniProtKB-UniRule"/>
</dbReference>
<dbReference type="GO" id="GO:0006508">
    <property type="term" value="P:proteolysis"/>
    <property type="evidence" value="ECO:0007669"/>
    <property type="project" value="UniProtKB-KW"/>
</dbReference>
<name>A0A7M7N5C4_STRPU</name>
<feature type="binding site" evidence="10">
    <location>
        <position position="207"/>
    </location>
    <ligand>
        <name>Zn(2+)</name>
        <dbReference type="ChEBI" id="CHEBI:29105"/>
        <note>catalytic</note>
    </ligand>
</feature>
<feature type="chain" id="PRO_5029936193" description="Metalloendopeptidase" evidence="11">
    <location>
        <begin position="25"/>
        <end position="615"/>
    </location>
</feature>
<accession>A0A7M7N5C4</accession>
<dbReference type="FunFam" id="3.40.390.10:FF:000028">
    <property type="entry name" value="Zinc metalloproteinase"/>
    <property type="match status" value="1"/>
</dbReference>
<evidence type="ECO:0000256" key="2">
    <source>
        <dbReference type="ARBA" id="ARBA00022670"/>
    </source>
</evidence>
<dbReference type="CDD" id="cd04280">
    <property type="entry name" value="ZnMc_astacin_like"/>
    <property type="match status" value="1"/>
</dbReference>
<keyword evidence="6 10" id="KW-0862">Zinc</keyword>
<evidence type="ECO:0000256" key="3">
    <source>
        <dbReference type="ARBA" id="ARBA00022723"/>
    </source>
</evidence>
<dbReference type="InterPro" id="IPR001506">
    <property type="entry name" value="Peptidase_M12A"/>
</dbReference>
<evidence type="ECO:0000256" key="8">
    <source>
        <dbReference type="ARBA" id="ARBA00023157"/>
    </source>
</evidence>
<dbReference type="CDD" id="cd00054">
    <property type="entry name" value="EGF_CA"/>
    <property type="match status" value="1"/>
</dbReference>
<dbReference type="SUPFAM" id="SSF55486">
    <property type="entry name" value="Metalloproteases ('zincins'), catalytic domain"/>
    <property type="match status" value="1"/>
</dbReference>
<feature type="binding site" evidence="10">
    <location>
        <position position="197"/>
    </location>
    <ligand>
        <name>Zn(2+)</name>
        <dbReference type="ChEBI" id="CHEBI:29105"/>
        <note>catalytic</note>
    </ligand>
</feature>
<evidence type="ECO:0000256" key="7">
    <source>
        <dbReference type="ARBA" id="ARBA00023049"/>
    </source>
</evidence>
<dbReference type="AlphaFoldDB" id="A0A7M7N5C4"/>
<dbReference type="InterPro" id="IPR006026">
    <property type="entry name" value="Peptidase_Metallo"/>
</dbReference>
<organism evidence="14 15">
    <name type="scientific">Strongylocentrotus purpuratus</name>
    <name type="common">Purple sea urchin</name>
    <dbReference type="NCBI Taxonomy" id="7668"/>
    <lineage>
        <taxon>Eukaryota</taxon>
        <taxon>Metazoa</taxon>
        <taxon>Echinodermata</taxon>
        <taxon>Eleutherozoa</taxon>
        <taxon>Echinozoa</taxon>
        <taxon>Echinoidea</taxon>
        <taxon>Euechinoidea</taxon>
        <taxon>Echinacea</taxon>
        <taxon>Camarodonta</taxon>
        <taxon>Echinidea</taxon>
        <taxon>Strongylocentrotidae</taxon>
        <taxon>Strongylocentrotus</taxon>
    </lineage>
</organism>
<dbReference type="PANTHER" id="PTHR10127:SF780">
    <property type="entry name" value="METALLOENDOPEPTIDASE"/>
    <property type="match status" value="1"/>
</dbReference>
<dbReference type="InterPro" id="IPR000742">
    <property type="entry name" value="EGF"/>
</dbReference>
<dbReference type="SMART" id="SM00042">
    <property type="entry name" value="CUB"/>
    <property type="match status" value="2"/>
</dbReference>
<keyword evidence="7 10" id="KW-0482">Metalloprotease</keyword>
<comment type="caution">
    <text evidence="9">Lacks conserved residue(s) required for the propagation of feature annotation.</text>
</comment>
<keyword evidence="4" id="KW-0677">Repeat</keyword>
<reference evidence="14" key="2">
    <citation type="submission" date="2021-01" db="UniProtKB">
        <authorList>
            <consortium name="EnsemblMetazoa"/>
        </authorList>
    </citation>
    <scope>IDENTIFICATION</scope>
</reference>
<evidence type="ECO:0000313" key="15">
    <source>
        <dbReference type="Proteomes" id="UP000007110"/>
    </source>
</evidence>
<keyword evidence="8" id="KW-1015">Disulfide bond</keyword>
<dbReference type="GO" id="GO:0018996">
    <property type="term" value="P:molting cycle, collagen and cuticulin-based cuticle"/>
    <property type="evidence" value="ECO:0007669"/>
    <property type="project" value="UniProtKB-ARBA"/>
</dbReference>
<dbReference type="InterPro" id="IPR035914">
    <property type="entry name" value="Sperma_CUB_dom_sf"/>
</dbReference>
<dbReference type="GO" id="GO:0008270">
    <property type="term" value="F:zinc ion binding"/>
    <property type="evidence" value="ECO:0007669"/>
    <property type="project" value="UniProtKB-UniRule"/>
</dbReference>
<dbReference type="PROSITE" id="PS51864">
    <property type="entry name" value="ASTACIN"/>
    <property type="match status" value="1"/>
</dbReference>
<feature type="domain" description="Peptidase M12A" evidence="13">
    <location>
        <begin position="98"/>
        <end position="301"/>
    </location>
</feature>
<dbReference type="EC" id="3.4.24.-" evidence="11"/>
<dbReference type="EnsemblMetazoa" id="XM_030975493">
    <property type="protein sequence ID" value="XP_030831353"/>
    <property type="gene ID" value="LOC105438784"/>
</dbReference>
<dbReference type="Pfam" id="PF00431">
    <property type="entry name" value="CUB"/>
    <property type="match status" value="2"/>
</dbReference>
<evidence type="ECO:0000256" key="9">
    <source>
        <dbReference type="PROSITE-ProRule" id="PRU00059"/>
    </source>
</evidence>
<dbReference type="PROSITE" id="PS01180">
    <property type="entry name" value="CUB"/>
    <property type="match status" value="2"/>
</dbReference>
<sequence>MAAKMKTIVVLFIIVMTLLLEIQGAPAKAKDVRRERRGADDDNGYVYVPASAMEAESEGAFQSDIMMTDEQWASLWAMLGDNVQGNGGDAGRRRKKRKAVAFEQRRWPLKTVPYEISSESAGDIGVIMAGMKQWTDNTCIKFQSYSTDQVYTELRHDSRLSFQKDSRGCWSYLGRVFSGVQPISIGFGCEAPGTVAHEIGHAIGFHHEQSRPDRDDHVTIHWNNIQDGTEVNFAKYTTNEVTTHEIPYDPSSLMHYGTHYFSKNGLPTITTKDSSKLSLLGNREYLSFLDIKLANIIYKCNEECTAEIVCLNDGYQGPYCNCVCPPGYSGTFCQQNGDPVEPVGPTGECVHTFTAAVAEIKSVNYPNNYDDLLDCTYRIQGGPGSSITLVFNDFDFEEHVNCEYDYLNVRSGDRDLIGRTFCGSDLPSAFYTQNSEMILTFHSDPFVTGRGFRATYYINGPLVGNELTTILPTTTIQATTTTTTQMPTTTVEESGEFVGSCGGYFGALAGTMASPNYPADYSTNAVCFYTMVAPVGRRVELTIHHLDVEPSTQCSGDYVSVNPGSGVEVPMRLCGSQTPGGTFVSLQNWIQMRFRSDSAGTRSGFTASYRTIDII</sequence>
<feature type="active site" evidence="10">
    <location>
        <position position="198"/>
    </location>
</feature>
<dbReference type="SUPFAM" id="SSF49854">
    <property type="entry name" value="Spermadhesin, CUB domain"/>
    <property type="match status" value="2"/>
</dbReference>
<dbReference type="Gene3D" id="3.40.390.10">
    <property type="entry name" value="Collagenase (Catalytic Domain)"/>
    <property type="match status" value="1"/>
</dbReference>
<evidence type="ECO:0000256" key="5">
    <source>
        <dbReference type="ARBA" id="ARBA00022801"/>
    </source>
</evidence>
<dbReference type="FunFam" id="2.60.120.290:FF:000013">
    <property type="entry name" value="Membrane frizzled-related protein"/>
    <property type="match status" value="2"/>
</dbReference>
<feature type="binding site" evidence="10">
    <location>
        <position position="201"/>
    </location>
    <ligand>
        <name>Zn(2+)</name>
        <dbReference type="ChEBI" id="CHEBI:29105"/>
        <note>catalytic</note>
    </ligand>
</feature>
<evidence type="ECO:0000256" key="6">
    <source>
        <dbReference type="ARBA" id="ARBA00022833"/>
    </source>
</evidence>
<keyword evidence="11" id="KW-0732">Signal</keyword>
<dbReference type="PANTHER" id="PTHR10127">
    <property type="entry name" value="DISCOIDIN, CUB, EGF, LAMININ , AND ZINC METALLOPROTEASE DOMAIN CONTAINING"/>
    <property type="match status" value="1"/>
</dbReference>
<dbReference type="PROSITE" id="PS01186">
    <property type="entry name" value="EGF_2"/>
    <property type="match status" value="1"/>
</dbReference>
<evidence type="ECO:0000256" key="10">
    <source>
        <dbReference type="PROSITE-ProRule" id="PRU01211"/>
    </source>
</evidence>
<dbReference type="RefSeq" id="XP_030831353.1">
    <property type="nucleotide sequence ID" value="XM_030975493.1"/>
</dbReference>
<dbReference type="Gene3D" id="2.60.120.290">
    <property type="entry name" value="Spermadhesin, CUB domain"/>
    <property type="match status" value="2"/>
</dbReference>
<evidence type="ECO:0000313" key="14">
    <source>
        <dbReference type="EnsemblMetazoa" id="XP_030831353"/>
    </source>
</evidence>
<dbReference type="Pfam" id="PF01400">
    <property type="entry name" value="Astacin"/>
    <property type="match status" value="1"/>
</dbReference>
<keyword evidence="5 10" id="KW-0378">Hydrolase</keyword>
<dbReference type="GeneID" id="105438784"/>
<dbReference type="SMART" id="SM00235">
    <property type="entry name" value="ZnMc"/>
    <property type="match status" value="1"/>
</dbReference>
<feature type="signal peptide" evidence="11">
    <location>
        <begin position="1"/>
        <end position="24"/>
    </location>
</feature>